<dbReference type="InterPro" id="IPR012464">
    <property type="entry name" value="DUF1676"/>
</dbReference>
<comment type="caution">
    <text evidence="3">The sequence shown here is derived from an EMBL/GenBank/DDBJ whole genome shotgun (WGS) entry which is preliminary data.</text>
</comment>
<proteinExistence type="predicted"/>
<keyword evidence="2" id="KW-0732">Signal</keyword>
<reference evidence="3 4" key="1">
    <citation type="submission" date="2023-11" db="EMBL/GenBank/DDBJ databases">
        <authorList>
            <person name="Hedman E."/>
            <person name="Englund M."/>
            <person name="Stromberg M."/>
            <person name="Nyberg Akerstrom W."/>
            <person name="Nylinder S."/>
            <person name="Jareborg N."/>
            <person name="Kallberg Y."/>
            <person name="Kronander E."/>
        </authorList>
    </citation>
    <scope>NUCLEOTIDE SEQUENCE [LARGE SCALE GENOMIC DNA]</scope>
</reference>
<evidence type="ECO:0000256" key="2">
    <source>
        <dbReference type="SAM" id="SignalP"/>
    </source>
</evidence>
<dbReference type="Pfam" id="PF07898">
    <property type="entry name" value="DUF1676"/>
    <property type="match status" value="1"/>
</dbReference>
<dbReference type="EMBL" id="CAVLGL010000090">
    <property type="protein sequence ID" value="CAK1594307.1"/>
    <property type="molecule type" value="Genomic_DNA"/>
</dbReference>
<sequence length="319" mass="36126">MTALIYFVAFVLLGQVGAELVELNCSDNATCIENLERNLYTSIKQHKTVRLFDVLTIEPLRTRHARSNQSPLTRFLTSHAISFDWNDFTFRFSNAEDKNDSLDLEVFENRSSNDETETVRMKSVVKTDDESEDKLKKIRNKKKKKVQKKKILQAVIPILFGMKSTGVIMFALAIVTAITIKAFFASKLALLVTVGMAIKKLYESYSNGVGLQNNPYLYSQYPIDFPGASSQAYSVNGANTQFASPELYNPTGLGSQQYTHEILHQNDVTAQQSQQAPTLLLNSTRSASERWDGYRQRPMFYGTSRATSESYSVYQKSRR</sequence>
<dbReference type="PANTHER" id="PTHR21879">
    <property type="entry name" value="FI03362P-RELATED-RELATED"/>
    <property type="match status" value="1"/>
</dbReference>
<dbReference type="GO" id="GO:0016020">
    <property type="term" value="C:membrane"/>
    <property type="evidence" value="ECO:0007669"/>
    <property type="project" value="TreeGrafter"/>
</dbReference>
<feature type="chain" id="PRO_5044010284" evidence="2">
    <location>
        <begin position="19"/>
        <end position="319"/>
    </location>
</feature>
<gene>
    <name evidence="3" type="ORF">PARMNEM_LOCUS13961</name>
</gene>
<keyword evidence="1" id="KW-0812">Transmembrane</keyword>
<dbReference type="Proteomes" id="UP001314205">
    <property type="component" value="Unassembled WGS sequence"/>
</dbReference>
<dbReference type="AlphaFoldDB" id="A0AAV1LJQ4"/>
<evidence type="ECO:0000313" key="4">
    <source>
        <dbReference type="Proteomes" id="UP001314205"/>
    </source>
</evidence>
<evidence type="ECO:0000256" key="1">
    <source>
        <dbReference type="SAM" id="Phobius"/>
    </source>
</evidence>
<feature type="signal peptide" evidence="2">
    <location>
        <begin position="1"/>
        <end position="18"/>
    </location>
</feature>
<keyword evidence="1" id="KW-0472">Membrane</keyword>
<evidence type="ECO:0000313" key="3">
    <source>
        <dbReference type="EMBL" id="CAK1594307.1"/>
    </source>
</evidence>
<feature type="transmembrane region" description="Helical" evidence="1">
    <location>
        <begin position="167"/>
        <end position="192"/>
    </location>
</feature>
<organism evidence="3 4">
    <name type="scientific">Parnassius mnemosyne</name>
    <name type="common">clouded apollo</name>
    <dbReference type="NCBI Taxonomy" id="213953"/>
    <lineage>
        <taxon>Eukaryota</taxon>
        <taxon>Metazoa</taxon>
        <taxon>Ecdysozoa</taxon>
        <taxon>Arthropoda</taxon>
        <taxon>Hexapoda</taxon>
        <taxon>Insecta</taxon>
        <taxon>Pterygota</taxon>
        <taxon>Neoptera</taxon>
        <taxon>Endopterygota</taxon>
        <taxon>Lepidoptera</taxon>
        <taxon>Glossata</taxon>
        <taxon>Ditrysia</taxon>
        <taxon>Papilionoidea</taxon>
        <taxon>Papilionidae</taxon>
        <taxon>Parnassiinae</taxon>
        <taxon>Parnassini</taxon>
        <taxon>Parnassius</taxon>
        <taxon>Driopa</taxon>
    </lineage>
</organism>
<name>A0AAV1LJQ4_9NEOP</name>
<keyword evidence="1" id="KW-1133">Transmembrane helix</keyword>
<accession>A0AAV1LJQ4</accession>
<keyword evidence="4" id="KW-1185">Reference proteome</keyword>
<protein>
    <submittedName>
        <fullName evidence="3">Uncharacterized protein</fullName>
    </submittedName>
</protein>